<dbReference type="Gene3D" id="3.40.50.360">
    <property type="match status" value="1"/>
</dbReference>
<comment type="similarity">
    <text evidence="1">Belongs to the WrbA family.</text>
</comment>
<dbReference type="NCBIfam" id="NF002999">
    <property type="entry name" value="PRK03767.1"/>
    <property type="match status" value="1"/>
</dbReference>
<gene>
    <name evidence="6" type="primary">wrbA</name>
    <name evidence="6" type="ORF">OL599_12170</name>
</gene>
<evidence type="ECO:0000313" key="6">
    <source>
        <dbReference type="EMBL" id="MCW3475329.1"/>
    </source>
</evidence>
<dbReference type="InterPro" id="IPR008254">
    <property type="entry name" value="Flavodoxin/NO_synth"/>
</dbReference>
<dbReference type="PANTHER" id="PTHR30546">
    <property type="entry name" value="FLAVODOXIN-RELATED PROTEIN WRBA-RELATED"/>
    <property type="match status" value="1"/>
</dbReference>
<dbReference type="NCBIfam" id="TIGR01755">
    <property type="entry name" value="flav_wrbA"/>
    <property type="match status" value="1"/>
</dbReference>
<dbReference type="InterPro" id="IPR010089">
    <property type="entry name" value="Flavoprotein_WrbA-like"/>
</dbReference>
<dbReference type="GO" id="GO:0010181">
    <property type="term" value="F:FMN binding"/>
    <property type="evidence" value="ECO:0007669"/>
    <property type="project" value="InterPro"/>
</dbReference>
<dbReference type="FunFam" id="3.40.50.360:FF:000001">
    <property type="entry name" value="NAD(P)H dehydrogenase (Quinone) FQR1-like"/>
    <property type="match status" value="1"/>
</dbReference>
<dbReference type="SUPFAM" id="SSF52218">
    <property type="entry name" value="Flavoproteins"/>
    <property type="match status" value="1"/>
</dbReference>
<dbReference type="PROSITE" id="PS50902">
    <property type="entry name" value="FLAVODOXIN_LIKE"/>
    <property type="match status" value="1"/>
</dbReference>
<evidence type="ECO:0000256" key="3">
    <source>
        <dbReference type="ARBA" id="ARBA00022643"/>
    </source>
</evidence>
<organism evidence="6 7">
    <name type="scientific">Limobrevibacterium gyesilva</name>
    <dbReference type="NCBI Taxonomy" id="2991712"/>
    <lineage>
        <taxon>Bacteria</taxon>
        <taxon>Pseudomonadati</taxon>
        <taxon>Pseudomonadota</taxon>
        <taxon>Alphaproteobacteria</taxon>
        <taxon>Acetobacterales</taxon>
        <taxon>Acetobacteraceae</taxon>
        <taxon>Limobrevibacterium</taxon>
    </lineage>
</organism>
<dbReference type="AlphaFoldDB" id="A0AA41YL00"/>
<dbReference type="GO" id="GO:0003955">
    <property type="term" value="F:NAD(P)H dehydrogenase (quinone) activity"/>
    <property type="evidence" value="ECO:0007669"/>
    <property type="project" value="UniProtKB-EC"/>
</dbReference>
<evidence type="ECO:0000256" key="4">
    <source>
        <dbReference type="ARBA" id="ARBA00023002"/>
    </source>
</evidence>
<evidence type="ECO:0000256" key="1">
    <source>
        <dbReference type="ARBA" id="ARBA00006961"/>
    </source>
</evidence>
<keyword evidence="3" id="KW-0288">FMN</keyword>
<keyword evidence="7" id="KW-1185">Reference proteome</keyword>
<comment type="caution">
    <text evidence="6">The sequence shown here is derived from an EMBL/GenBank/DDBJ whole genome shotgun (WGS) entry which is preliminary data.</text>
</comment>
<dbReference type="Pfam" id="PF03358">
    <property type="entry name" value="FMN_red"/>
    <property type="match status" value="1"/>
</dbReference>
<evidence type="ECO:0000313" key="7">
    <source>
        <dbReference type="Proteomes" id="UP001165679"/>
    </source>
</evidence>
<sequence length="206" mass="21490">MATNVLIAFYSRGGTIETLANAIAEGARAEGAEVRLRRARELVSAELMAKVPGWSENAARQNALYEAPAEADADWADAIVLGTPTRFGAVSSELKAYIDGLGGLWFQGKLNGKAGSVFASTSTNHGGNESTILSLYNPLAHLGLVIVPLGYADASLYKAGTPYGASAVVNGRDLLAPTEDDLAVARFQGCRVARIATALKPLRAVG</sequence>
<evidence type="ECO:0000259" key="5">
    <source>
        <dbReference type="PROSITE" id="PS50902"/>
    </source>
</evidence>
<dbReference type="EC" id="1.6.5.2" evidence="6"/>
<reference evidence="6" key="2">
    <citation type="submission" date="2022-10" db="EMBL/GenBank/DDBJ databases">
        <authorList>
            <person name="Trinh H.N."/>
        </authorList>
    </citation>
    <scope>NUCLEOTIDE SEQUENCE</scope>
    <source>
        <strain evidence="6">RN2-1</strain>
    </source>
</reference>
<keyword evidence="4 6" id="KW-0560">Oxidoreductase</keyword>
<reference evidence="6" key="1">
    <citation type="submission" date="2022-09" db="EMBL/GenBank/DDBJ databases">
        <title>Rhodovastum sp. nov. RN2-1 isolated from soil in Seongnam, South Korea.</title>
        <authorList>
            <person name="Le N.T."/>
        </authorList>
    </citation>
    <scope>NUCLEOTIDE SEQUENCE</scope>
    <source>
        <strain evidence="6">RN2-1</strain>
    </source>
</reference>
<dbReference type="EMBL" id="JAPDNT010000008">
    <property type="protein sequence ID" value="MCW3475329.1"/>
    <property type="molecule type" value="Genomic_DNA"/>
</dbReference>
<keyword evidence="2" id="KW-0285">Flavoprotein</keyword>
<accession>A0AA41YL00</accession>
<dbReference type="PANTHER" id="PTHR30546:SF23">
    <property type="entry name" value="FLAVOPROTEIN-LIKE PROTEIN YCP4-RELATED"/>
    <property type="match status" value="1"/>
</dbReference>
<dbReference type="InterPro" id="IPR029039">
    <property type="entry name" value="Flavoprotein-like_sf"/>
</dbReference>
<dbReference type="Proteomes" id="UP001165679">
    <property type="component" value="Unassembled WGS sequence"/>
</dbReference>
<name>A0AA41YL00_9PROT</name>
<dbReference type="RefSeq" id="WP_264714042.1">
    <property type="nucleotide sequence ID" value="NZ_JAPDNT010000008.1"/>
</dbReference>
<feature type="domain" description="Flavodoxin-like" evidence="5">
    <location>
        <begin position="5"/>
        <end position="168"/>
    </location>
</feature>
<protein>
    <submittedName>
        <fullName evidence="6">NAD(P)H:quinone oxidoreductase</fullName>
        <ecNumber evidence="6">1.6.5.2</ecNumber>
    </submittedName>
</protein>
<proteinExistence type="inferred from homology"/>
<evidence type="ECO:0000256" key="2">
    <source>
        <dbReference type="ARBA" id="ARBA00022630"/>
    </source>
</evidence>
<dbReference type="InterPro" id="IPR005025">
    <property type="entry name" value="FMN_Rdtase-like_dom"/>
</dbReference>
<dbReference type="GO" id="GO:0016020">
    <property type="term" value="C:membrane"/>
    <property type="evidence" value="ECO:0007669"/>
    <property type="project" value="TreeGrafter"/>
</dbReference>